<dbReference type="RefSeq" id="WP_119635073.1">
    <property type="nucleotide sequence ID" value="NZ_QXVO01000004.1"/>
</dbReference>
<feature type="domain" description="ABC transmembrane type-1" evidence="9">
    <location>
        <begin position="16"/>
        <end position="195"/>
    </location>
</feature>
<keyword evidence="7 8" id="KW-0472">Membrane</keyword>
<feature type="transmembrane region" description="Helical" evidence="8">
    <location>
        <begin position="174"/>
        <end position="195"/>
    </location>
</feature>
<keyword evidence="3" id="KW-0533">Nickel</keyword>
<dbReference type="Pfam" id="PF00528">
    <property type="entry name" value="BPD_transp_1"/>
    <property type="match status" value="1"/>
</dbReference>
<dbReference type="GO" id="GO:0031460">
    <property type="term" value="P:glycine betaine transport"/>
    <property type="evidence" value="ECO:0007669"/>
    <property type="project" value="TreeGrafter"/>
</dbReference>
<dbReference type="EMBL" id="QXVO01000004">
    <property type="protein sequence ID" value="RIO47257.1"/>
    <property type="molecule type" value="Genomic_DNA"/>
</dbReference>
<dbReference type="InterPro" id="IPR051204">
    <property type="entry name" value="ABC_transp_perm/SBD"/>
</dbReference>
<evidence type="ECO:0000256" key="1">
    <source>
        <dbReference type="ARBA" id="ARBA00004141"/>
    </source>
</evidence>
<dbReference type="Gene3D" id="1.10.3720.10">
    <property type="entry name" value="MetI-like"/>
    <property type="match status" value="1"/>
</dbReference>
<dbReference type="Proteomes" id="UP000285625">
    <property type="component" value="Unassembled WGS sequence"/>
</dbReference>
<gene>
    <name evidence="10" type="ORF">BUZ57_01875</name>
</gene>
<evidence type="ECO:0000256" key="7">
    <source>
        <dbReference type="ARBA" id="ARBA00023136"/>
    </source>
</evidence>
<accession>A0A418JLI2</accession>
<evidence type="ECO:0000256" key="3">
    <source>
        <dbReference type="ARBA" id="ARBA00022596"/>
    </source>
</evidence>
<dbReference type="CDD" id="cd06261">
    <property type="entry name" value="TM_PBP2"/>
    <property type="match status" value="1"/>
</dbReference>
<feature type="transmembrane region" description="Helical" evidence="8">
    <location>
        <begin position="144"/>
        <end position="162"/>
    </location>
</feature>
<protein>
    <submittedName>
        <fullName evidence="10">ABC transporter permease</fullName>
    </submittedName>
</protein>
<sequence>MMDFIVNNANDLFNKTMEHLYISVIALVLAIIFSVPLGILLTRTKRLAKVSLTIASVLQTIPTLAVLALMIPLFGVGKVPAIVALFFYVLLPILNNTIIGVESIDKNLREAGKSMGMTEFQLMKGVELPLALPMILSGIRLSSVYVISWATLASFIGAGGLGDYIFNGLNLYDANMIITATILITALALLVDFCLSRIEKWIVPKGLKVSR</sequence>
<dbReference type="PANTHER" id="PTHR30177">
    <property type="entry name" value="GLYCINE BETAINE/L-PROLINE TRANSPORT SYSTEM PERMEASE PROTEIN PROW"/>
    <property type="match status" value="1"/>
</dbReference>
<keyword evidence="6" id="KW-0406">Ion transport</keyword>
<dbReference type="InterPro" id="IPR000515">
    <property type="entry name" value="MetI-like"/>
</dbReference>
<feature type="transmembrane region" description="Helical" evidence="8">
    <location>
        <begin position="20"/>
        <end position="40"/>
    </location>
</feature>
<dbReference type="FunFam" id="1.10.3720.10:FF:000001">
    <property type="entry name" value="Glycine betaine ABC transporter, permease"/>
    <property type="match status" value="1"/>
</dbReference>
<dbReference type="PROSITE" id="PS50928">
    <property type="entry name" value="ABC_TM1"/>
    <property type="match status" value="1"/>
</dbReference>
<name>A0A418JLI2_STAHY</name>
<dbReference type="SUPFAM" id="SSF161098">
    <property type="entry name" value="MetI-like"/>
    <property type="match status" value="1"/>
</dbReference>
<comment type="similarity">
    <text evidence="8">Belongs to the binding-protein-dependent transport system permease family.</text>
</comment>
<dbReference type="GO" id="GO:0055085">
    <property type="term" value="P:transmembrane transport"/>
    <property type="evidence" value="ECO:0007669"/>
    <property type="project" value="InterPro"/>
</dbReference>
<dbReference type="PANTHER" id="PTHR30177:SF28">
    <property type="entry name" value="CHOLINE TRANSPORT SYSTEM PERMEASE PROTEIN OPUBB"/>
    <property type="match status" value="1"/>
</dbReference>
<evidence type="ECO:0000259" key="9">
    <source>
        <dbReference type="PROSITE" id="PS50928"/>
    </source>
</evidence>
<evidence type="ECO:0000313" key="10">
    <source>
        <dbReference type="EMBL" id="RIO47257.1"/>
    </source>
</evidence>
<keyword evidence="2 8" id="KW-0813">Transport</keyword>
<organism evidence="10 11">
    <name type="scientific">Staphylococcus hyicus</name>
    <dbReference type="NCBI Taxonomy" id="1284"/>
    <lineage>
        <taxon>Bacteria</taxon>
        <taxon>Bacillati</taxon>
        <taxon>Bacillota</taxon>
        <taxon>Bacilli</taxon>
        <taxon>Bacillales</taxon>
        <taxon>Staphylococcaceae</taxon>
        <taxon>Staphylococcus</taxon>
    </lineage>
</organism>
<feature type="transmembrane region" description="Helical" evidence="8">
    <location>
        <begin position="81"/>
        <end position="101"/>
    </location>
</feature>
<keyword evidence="6" id="KW-0921">Nickel transport</keyword>
<dbReference type="GO" id="GO:0015675">
    <property type="term" value="P:nickel cation transport"/>
    <property type="evidence" value="ECO:0007669"/>
    <property type="project" value="UniProtKB-KW"/>
</dbReference>
<evidence type="ECO:0000256" key="4">
    <source>
        <dbReference type="ARBA" id="ARBA00022692"/>
    </source>
</evidence>
<evidence type="ECO:0000256" key="2">
    <source>
        <dbReference type="ARBA" id="ARBA00022448"/>
    </source>
</evidence>
<evidence type="ECO:0000313" key="11">
    <source>
        <dbReference type="Proteomes" id="UP000285625"/>
    </source>
</evidence>
<evidence type="ECO:0000256" key="8">
    <source>
        <dbReference type="RuleBase" id="RU363032"/>
    </source>
</evidence>
<keyword evidence="4 8" id="KW-0812">Transmembrane</keyword>
<dbReference type="STRING" id="1284.SHYC_00810"/>
<dbReference type="GO" id="GO:0005886">
    <property type="term" value="C:plasma membrane"/>
    <property type="evidence" value="ECO:0007669"/>
    <property type="project" value="UniProtKB-SubCell"/>
</dbReference>
<dbReference type="InterPro" id="IPR035906">
    <property type="entry name" value="MetI-like_sf"/>
</dbReference>
<reference evidence="10 11" key="1">
    <citation type="journal article" date="2016" name="Front. Microbiol.">
        <title>Comprehensive Phylogenetic Analysis of Bovine Non-aureus Staphylococci Species Based on Whole-Genome Sequencing.</title>
        <authorList>
            <person name="Naushad S."/>
            <person name="Barkema H.W."/>
            <person name="Luby C."/>
            <person name="Condas L.A."/>
            <person name="Nobrega D.B."/>
            <person name="Carson D.A."/>
            <person name="De Buck J."/>
        </authorList>
    </citation>
    <scope>NUCLEOTIDE SEQUENCE [LARGE SCALE GENOMIC DNA]</scope>
    <source>
        <strain evidence="10 11">SNUC 5959</strain>
    </source>
</reference>
<dbReference type="AlphaFoldDB" id="A0A418JLI2"/>
<comment type="caution">
    <text evidence="10">The sequence shown here is derived from an EMBL/GenBank/DDBJ whole genome shotgun (WGS) entry which is preliminary data.</text>
</comment>
<feature type="transmembrane region" description="Helical" evidence="8">
    <location>
        <begin position="52"/>
        <end position="75"/>
    </location>
</feature>
<comment type="subcellular location">
    <subcellularLocation>
        <location evidence="8">Cell membrane</location>
        <topology evidence="8">Multi-pass membrane protein</topology>
    </subcellularLocation>
    <subcellularLocation>
        <location evidence="1">Membrane</location>
        <topology evidence="1">Multi-pass membrane protein</topology>
    </subcellularLocation>
</comment>
<proteinExistence type="inferred from homology"/>
<keyword evidence="5 8" id="KW-1133">Transmembrane helix</keyword>
<evidence type="ECO:0000256" key="5">
    <source>
        <dbReference type="ARBA" id="ARBA00022989"/>
    </source>
</evidence>
<evidence type="ECO:0000256" key="6">
    <source>
        <dbReference type="ARBA" id="ARBA00023112"/>
    </source>
</evidence>